<dbReference type="Proteomes" id="UP000225135">
    <property type="component" value="Unassembled WGS sequence"/>
</dbReference>
<protein>
    <recommendedName>
        <fullName evidence="5">Type III toxin-antitoxin system ToxN/AbiQ family toxin</fullName>
    </recommendedName>
</protein>
<dbReference type="InterPro" id="IPR049929">
    <property type="entry name" value="TenpN-like"/>
</dbReference>
<gene>
    <name evidence="3" type="ORF">COI69_12025</name>
</gene>
<evidence type="ECO:0000313" key="4">
    <source>
        <dbReference type="Proteomes" id="UP000225135"/>
    </source>
</evidence>
<feature type="coiled-coil region" evidence="1">
    <location>
        <begin position="107"/>
        <end position="134"/>
    </location>
</feature>
<dbReference type="CDD" id="cd17493">
    <property type="entry name" value="toxin_TenpN"/>
    <property type="match status" value="1"/>
</dbReference>
<proteinExistence type="predicted"/>
<dbReference type="EMBL" id="NUUR01000031">
    <property type="protein sequence ID" value="PHG82437.1"/>
    <property type="molecule type" value="Genomic_DNA"/>
</dbReference>
<accession>A0A9X7HN11</accession>
<evidence type="ECO:0008006" key="5">
    <source>
        <dbReference type="Google" id="ProtNLM"/>
    </source>
</evidence>
<feature type="region of interest" description="Disordered" evidence="2">
    <location>
        <begin position="159"/>
        <end position="199"/>
    </location>
</feature>
<comment type="caution">
    <text evidence="3">The sequence shown here is derived from an EMBL/GenBank/DDBJ whole genome shotgun (WGS) entry which is preliminary data.</text>
</comment>
<name>A0A9X7HN11_BACCE</name>
<reference evidence="3 4" key="1">
    <citation type="submission" date="2017-09" db="EMBL/GenBank/DDBJ databases">
        <title>Large-scale bioinformatics analysis of Bacillus genomes uncovers conserved roles of natural products in bacterial physiology.</title>
        <authorList>
            <consortium name="Agbiome Team Llc"/>
            <person name="Bleich R.M."/>
            <person name="Grubbs K.J."/>
            <person name="Santa Maria K.C."/>
            <person name="Allen S.E."/>
            <person name="Farag S."/>
            <person name="Shank E.A."/>
            <person name="Bowers A."/>
        </authorList>
    </citation>
    <scope>NUCLEOTIDE SEQUENCE [LARGE SCALE GENOMIC DNA]</scope>
    <source>
        <strain evidence="3 4">AFS029792</strain>
    </source>
</reference>
<evidence type="ECO:0000256" key="2">
    <source>
        <dbReference type="SAM" id="MobiDB-lite"/>
    </source>
</evidence>
<dbReference type="AlphaFoldDB" id="A0A9X7HN11"/>
<feature type="compositionally biased region" description="Basic and acidic residues" evidence="2">
    <location>
        <begin position="159"/>
        <end position="187"/>
    </location>
</feature>
<evidence type="ECO:0000256" key="1">
    <source>
        <dbReference type="SAM" id="Coils"/>
    </source>
</evidence>
<sequence>MMKTGDYVQIKDAYFTDHEDLKEFLINKEERRLYIGVIVKMDDKNACIPFRSKTPNNGRVAAKGIFPIPSSTRPDACLDLTKTSIIKEESYLKILDEKTIKIPETQKKKISENIDQIQQKLDKYLEGYKKAEKSGRISRDALFKFSTLQNYHEELGITKEHKVENEKGKDRDDPKVENVQKDQERQRRLAYMRQMGRDR</sequence>
<evidence type="ECO:0000313" key="3">
    <source>
        <dbReference type="EMBL" id="PHG82437.1"/>
    </source>
</evidence>
<keyword evidence="1" id="KW-0175">Coiled coil</keyword>
<organism evidence="3 4">
    <name type="scientific">Bacillus cereus</name>
    <dbReference type="NCBI Taxonomy" id="1396"/>
    <lineage>
        <taxon>Bacteria</taxon>
        <taxon>Bacillati</taxon>
        <taxon>Bacillota</taxon>
        <taxon>Bacilli</taxon>
        <taxon>Bacillales</taxon>
        <taxon>Bacillaceae</taxon>
        <taxon>Bacillus</taxon>
        <taxon>Bacillus cereus group</taxon>
    </lineage>
</organism>